<evidence type="ECO:0000313" key="3">
    <source>
        <dbReference type="EMBL" id="KAL0949481.1"/>
    </source>
</evidence>
<comment type="caution">
    <text evidence="3">The sequence shown here is derived from an EMBL/GenBank/DDBJ whole genome shotgun (WGS) entry which is preliminary data.</text>
</comment>
<dbReference type="PANTHER" id="PTHR37471:SF1">
    <property type="entry name" value="AB HYDROLASE-1 DOMAIN-CONTAINING PROTEIN"/>
    <property type="match status" value="1"/>
</dbReference>
<keyword evidence="2" id="KW-0812">Transmembrane</keyword>
<keyword evidence="2" id="KW-1133">Transmembrane helix</keyword>
<keyword evidence="4" id="KW-1185">Reference proteome</keyword>
<feature type="region of interest" description="Disordered" evidence="1">
    <location>
        <begin position="112"/>
        <end position="134"/>
    </location>
</feature>
<dbReference type="SUPFAM" id="SSF53474">
    <property type="entry name" value="alpha/beta-Hydrolases"/>
    <property type="match status" value="1"/>
</dbReference>
<protein>
    <submittedName>
        <fullName evidence="3">Uncharacterized protein</fullName>
    </submittedName>
</protein>
<reference evidence="4" key="1">
    <citation type="submission" date="2024-06" db="EMBL/GenBank/DDBJ databases">
        <title>Multi-omics analyses provide insights into the biosynthesis of the anticancer antibiotic pleurotin in Hohenbuehelia grisea.</title>
        <authorList>
            <person name="Weaver J.A."/>
            <person name="Alberti F."/>
        </authorList>
    </citation>
    <scope>NUCLEOTIDE SEQUENCE [LARGE SCALE GENOMIC DNA]</scope>
    <source>
        <strain evidence="4">T-177</strain>
    </source>
</reference>
<keyword evidence="2" id="KW-0472">Membrane</keyword>
<feature type="transmembrane region" description="Helical" evidence="2">
    <location>
        <begin position="21"/>
        <end position="45"/>
    </location>
</feature>
<organism evidence="3 4">
    <name type="scientific">Hohenbuehelia grisea</name>
    <dbReference type="NCBI Taxonomy" id="104357"/>
    <lineage>
        <taxon>Eukaryota</taxon>
        <taxon>Fungi</taxon>
        <taxon>Dikarya</taxon>
        <taxon>Basidiomycota</taxon>
        <taxon>Agaricomycotina</taxon>
        <taxon>Agaricomycetes</taxon>
        <taxon>Agaricomycetidae</taxon>
        <taxon>Agaricales</taxon>
        <taxon>Pleurotineae</taxon>
        <taxon>Pleurotaceae</taxon>
        <taxon>Hohenbuehelia</taxon>
    </lineage>
</organism>
<sequence length="541" mass="61777">MPSSNTQQGNPKLRPRHDVSFYLALIFVVVPLWSTVPFAWAFVIYSLYTGRLWAYTWQGKCFFIVTLAEVFFSVYHYQLARFVAAQPPLPPGALHELRIAHSRVLKSGLASLPEDGFDEETTDSSRPCSPAEDITQLTHDDPRAVDFREVLRTWFGHAPWSEIRAVEVKRWLYWAIFNSHLPEPEKIPSSHHAVLDEALDLLQKRAGVVIPEGSAPMYRPLLLTLDQVTIHWRPFAFYAAVGLTNRLLKAWLQRYRQVQFVVHDGLDFLLRRPINWSPTHGPPPIVFIHGLGLGQLQYHLFITRLLDEFPDRPILILLQPHISQDIFHPRFLTPMSRHETSTRLAALLTKLGWVATDDVAAADSDDDDDAKSIATSLMDTGARGITMLSHSNGSYCHAWMLKMYPEMVSRSCFVDPVTFCSWEGDVCYNFIYRPCRTGIELLMRYFVAAELGVANLLQRHFDWSSNALWYEEIPNARDPNKTFFLIAAKDEIVNSKRVERYLRLHGVRKPLRVDPDGHHGTALIAGGAGHAAIFEWLREAD</sequence>
<name>A0ABR3J1V9_9AGAR</name>
<evidence type="ECO:0000256" key="1">
    <source>
        <dbReference type="SAM" id="MobiDB-lite"/>
    </source>
</evidence>
<gene>
    <name evidence="3" type="ORF">HGRIS_009534</name>
</gene>
<evidence type="ECO:0000256" key="2">
    <source>
        <dbReference type="SAM" id="Phobius"/>
    </source>
</evidence>
<dbReference type="InterPro" id="IPR029058">
    <property type="entry name" value="AB_hydrolase_fold"/>
</dbReference>
<dbReference type="Gene3D" id="3.40.50.1820">
    <property type="entry name" value="alpha/beta hydrolase"/>
    <property type="match status" value="1"/>
</dbReference>
<dbReference type="Proteomes" id="UP001556367">
    <property type="component" value="Unassembled WGS sequence"/>
</dbReference>
<proteinExistence type="predicted"/>
<evidence type="ECO:0000313" key="4">
    <source>
        <dbReference type="Proteomes" id="UP001556367"/>
    </source>
</evidence>
<accession>A0ABR3J1V9</accession>
<dbReference type="PANTHER" id="PTHR37471">
    <property type="entry name" value="UNNAMED PRODUCT"/>
    <property type="match status" value="1"/>
</dbReference>
<dbReference type="EMBL" id="JASNQZ010000012">
    <property type="protein sequence ID" value="KAL0949481.1"/>
    <property type="molecule type" value="Genomic_DNA"/>
</dbReference>